<dbReference type="AlphaFoldDB" id="A0AAI8NJS3"/>
<name>A0AAI8NJS3_9ENTR</name>
<protein>
    <submittedName>
        <fullName evidence="2">Uncharacterized protein</fullName>
    </submittedName>
</protein>
<evidence type="ECO:0000313" key="4">
    <source>
        <dbReference type="Proteomes" id="UP000245760"/>
    </source>
</evidence>
<sequence>MEQSIRLLASKGQSIRVRMGVCFVPRADITELSSESSFKYAHALPNNSIIIFTVKQFRRQL</sequence>
<evidence type="ECO:0000313" key="1">
    <source>
        <dbReference type="EMBL" id="AWL59130.1"/>
    </source>
</evidence>
<dbReference type="Proteomes" id="UP000245649">
    <property type="component" value="Chromosome"/>
</dbReference>
<proteinExistence type="predicted"/>
<dbReference type="EMBL" id="CP029432">
    <property type="protein sequence ID" value="AWL61479.1"/>
    <property type="molecule type" value="Genomic_DNA"/>
</dbReference>
<evidence type="ECO:0000313" key="2">
    <source>
        <dbReference type="EMBL" id="AWL61479.1"/>
    </source>
</evidence>
<organism evidence="2 3">
    <name type="scientific">Klebsiella quasipneumoniae</name>
    <dbReference type="NCBI Taxonomy" id="1463165"/>
    <lineage>
        <taxon>Bacteria</taxon>
        <taxon>Pseudomonadati</taxon>
        <taxon>Pseudomonadota</taxon>
        <taxon>Gammaproteobacteria</taxon>
        <taxon>Enterobacterales</taxon>
        <taxon>Enterobacteriaceae</taxon>
        <taxon>Klebsiella/Raoultella group</taxon>
        <taxon>Klebsiella</taxon>
        <taxon>Klebsiella pneumoniae complex</taxon>
    </lineage>
</organism>
<gene>
    <name evidence="2" type="ORF">DKC00_06725</name>
    <name evidence="1" type="ORF">DKC11_26460</name>
</gene>
<accession>A0AAI8NJS3</accession>
<keyword evidence="4" id="KW-1185">Reference proteome</keyword>
<dbReference type="Proteomes" id="UP000245760">
    <property type="component" value="Chromosome"/>
</dbReference>
<dbReference type="EMBL" id="CP029443">
    <property type="protein sequence ID" value="AWL59130.1"/>
    <property type="molecule type" value="Genomic_DNA"/>
</dbReference>
<evidence type="ECO:0000313" key="3">
    <source>
        <dbReference type="Proteomes" id="UP000245649"/>
    </source>
</evidence>
<reference evidence="3 4" key="1">
    <citation type="submission" date="2018-05" db="EMBL/GenBank/DDBJ databases">
        <title>Klebsiella quasipneumonaiae provides a window into carbapenemase gene transfer, plasmid rearrangements and nosocomial acquisition from the hospital environment.</title>
        <authorList>
            <person name="Mathers A.J."/>
            <person name="Vegesana K."/>
            <person name="Stoesser N."/>
            <person name="Crook D."/>
            <person name="Vaughan A."/>
            <person name="Barry K."/>
            <person name="Parikh H."/>
            <person name="Sebra R."/>
            <person name="Kotay S."/>
            <person name="Walker A.S."/>
            <person name="Sheppard A.E."/>
        </authorList>
    </citation>
    <scope>NUCLEOTIDE SEQUENCE [LARGE SCALE GENOMIC DNA]</scope>
    <source>
        <strain evidence="1 4">CAV1947</strain>
        <strain evidence="2 3">CAV2018</strain>
    </source>
</reference>